<feature type="transmembrane region" description="Helical" evidence="7">
    <location>
        <begin position="166"/>
        <end position="187"/>
    </location>
</feature>
<dbReference type="Gene3D" id="1.20.1250.20">
    <property type="entry name" value="MFS general substrate transporter like domains"/>
    <property type="match status" value="1"/>
</dbReference>
<dbReference type="PANTHER" id="PTHR43791:SF60">
    <property type="entry name" value="TRANSPORTER, PUTATIVE (AFU_ORTHOLOGUE AFUA_1G17160)-RELATED"/>
    <property type="match status" value="1"/>
</dbReference>
<name>A0A2K1QYD8_9PEZI</name>
<evidence type="ECO:0000313" key="8">
    <source>
        <dbReference type="EMBL" id="PNS20065.1"/>
    </source>
</evidence>
<dbReference type="EMBL" id="NKHZ01000025">
    <property type="protein sequence ID" value="PNS20065.1"/>
    <property type="molecule type" value="Genomic_DNA"/>
</dbReference>
<feature type="transmembrane region" description="Helical" evidence="7">
    <location>
        <begin position="140"/>
        <end position="160"/>
    </location>
</feature>
<protein>
    <recommendedName>
        <fullName evidence="10">Major facilitator superfamily (MFS) profile domain-containing protein</fullName>
    </recommendedName>
</protein>
<evidence type="ECO:0000313" key="9">
    <source>
        <dbReference type="Proteomes" id="UP000243797"/>
    </source>
</evidence>
<dbReference type="GO" id="GO:0022857">
    <property type="term" value="F:transmembrane transporter activity"/>
    <property type="evidence" value="ECO:0007669"/>
    <property type="project" value="InterPro"/>
</dbReference>
<dbReference type="Proteomes" id="UP000243797">
    <property type="component" value="Unassembled WGS sequence"/>
</dbReference>
<evidence type="ECO:0000256" key="5">
    <source>
        <dbReference type="ARBA" id="ARBA00023136"/>
    </source>
</evidence>
<dbReference type="AlphaFoldDB" id="A0A2K1QYD8"/>
<feature type="transmembrane region" description="Helical" evidence="7">
    <location>
        <begin position="407"/>
        <end position="427"/>
    </location>
</feature>
<gene>
    <name evidence="8" type="ORF">CAC42_5515</name>
</gene>
<keyword evidence="9" id="KW-1185">Reference proteome</keyword>
<keyword evidence="4 7" id="KW-1133">Transmembrane helix</keyword>
<feature type="transmembrane region" description="Helical" evidence="7">
    <location>
        <begin position="313"/>
        <end position="330"/>
    </location>
</feature>
<dbReference type="SUPFAM" id="SSF103473">
    <property type="entry name" value="MFS general substrate transporter"/>
    <property type="match status" value="1"/>
</dbReference>
<feature type="transmembrane region" description="Helical" evidence="7">
    <location>
        <begin position="439"/>
        <end position="459"/>
    </location>
</feature>
<accession>A0A2K1QYD8</accession>
<feature type="transmembrane region" description="Helical" evidence="7">
    <location>
        <begin position="73"/>
        <end position="95"/>
    </location>
</feature>
<dbReference type="OrthoDB" id="1935484at2759"/>
<feature type="region of interest" description="Disordered" evidence="6">
    <location>
        <begin position="18"/>
        <end position="41"/>
    </location>
</feature>
<dbReference type="Pfam" id="PF07690">
    <property type="entry name" value="MFS_1"/>
    <property type="match status" value="1"/>
</dbReference>
<proteinExistence type="predicted"/>
<reference evidence="8 9" key="1">
    <citation type="submission" date="2017-06" db="EMBL/GenBank/DDBJ databases">
        <title>Draft genome sequence of a variant of Elsinoe murrayae.</title>
        <authorList>
            <person name="Cheng Q."/>
        </authorList>
    </citation>
    <scope>NUCLEOTIDE SEQUENCE [LARGE SCALE GENOMIC DNA]</scope>
    <source>
        <strain evidence="8 9">CQ-2017a</strain>
    </source>
</reference>
<sequence length="535" mass="61418">MPLVEIQDDVRSLAGRERSDSVITLRPKEKDRTSQRDHSEPDEAFFGRHRWAPDVSWTIQEEKLVVRKTDCRLLLVFCVMVVGVQIDRGNLFNALTDNFLSDAHLNTTDLDNGIMITRICVLVSEFPIQFLILRWGFRRVFPLVIMAWGVVSACQCLVNGRASFFVVRALIGALEGGYYPGMVHFFTLFYTTAEMAPRLAVIAAMTDFSHIVAALLAAGVLKMRGVCSQPGWFWLFLIEGLVTFFIGFFSFLYLPWCPTQTNSYIYRGSWYSEREEIIMVNRVLRDDPAKGQVATILHPTIKEVMNTWGDTKLWILFATGFFGLISYLPLRQYIPLILRRLGFSVFESNMLQIPAAVLQIITVLLFAWSSEYFEERTWHCTIAHIFTVPFLMALEILPGNIGMWERYSLTAIIVGSPSYYPVLVSWVCEASFSVKKRAIAVATLSVLTLAGAIVASQVYQSVDEPYYYDGNKFLIAITLITCLLFILNKRILVRENMTRDKAWEEMTVREQMEYQVETERQDFHGNRRIDFRFPT</sequence>
<feature type="transmembrane region" description="Helical" evidence="7">
    <location>
        <begin position="380"/>
        <end position="401"/>
    </location>
</feature>
<comment type="caution">
    <text evidence="8">The sequence shown here is derived from an EMBL/GenBank/DDBJ whole genome shotgun (WGS) entry which is preliminary data.</text>
</comment>
<feature type="transmembrane region" description="Helical" evidence="7">
    <location>
        <begin position="471"/>
        <end position="487"/>
    </location>
</feature>
<organism evidence="8 9">
    <name type="scientific">Sphaceloma murrayae</name>
    <dbReference type="NCBI Taxonomy" id="2082308"/>
    <lineage>
        <taxon>Eukaryota</taxon>
        <taxon>Fungi</taxon>
        <taxon>Dikarya</taxon>
        <taxon>Ascomycota</taxon>
        <taxon>Pezizomycotina</taxon>
        <taxon>Dothideomycetes</taxon>
        <taxon>Dothideomycetidae</taxon>
        <taxon>Myriangiales</taxon>
        <taxon>Elsinoaceae</taxon>
        <taxon>Sphaceloma</taxon>
    </lineage>
</organism>
<dbReference type="FunFam" id="1.20.1250.20:FF:000106">
    <property type="entry name" value="MFS transporter, putative"/>
    <property type="match status" value="1"/>
</dbReference>
<evidence type="ECO:0000256" key="1">
    <source>
        <dbReference type="ARBA" id="ARBA00004141"/>
    </source>
</evidence>
<keyword evidence="2" id="KW-0813">Transport</keyword>
<evidence type="ECO:0000256" key="6">
    <source>
        <dbReference type="SAM" id="MobiDB-lite"/>
    </source>
</evidence>
<comment type="subcellular location">
    <subcellularLocation>
        <location evidence="1">Membrane</location>
        <topology evidence="1">Multi-pass membrane protein</topology>
    </subcellularLocation>
</comment>
<evidence type="ECO:0000256" key="2">
    <source>
        <dbReference type="ARBA" id="ARBA00022448"/>
    </source>
</evidence>
<feature type="transmembrane region" description="Helical" evidence="7">
    <location>
        <begin position="199"/>
        <end position="220"/>
    </location>
</feature>
<feature type="transmembrane region" description="Helical" evidence="7">
    <location>
        <begin position="232"/>
        <end position="254"/>
    </location>
</feature>
<feature type="transmembrane region" description="Helical" evidence="7">
    <location>
        <begin position="115"/>
        <end position="133"/>
    </location>
</feature>
<evidence type="ECO:0008006" key="10">
    <source>
        <dbReference type="Google" id="ProtNLM"/>
    </source>
</evidence>
<evidence type="ECO:0000256" key="7">
    <source>
        <dbReference type="SAM" id="Phobius"/>
    </source>
</evidence>
<dbReference type="InterPro" id="IPR036259">
    <property type="entry name" value="MFS_trans_sf"/>
</dbReference>
<evidence type="ECO:0000256" key="3">
    <source>
        <dbReference type="ARBA" id="ARBA00022692"/>
    </source>
</evidence>
<dbReference type="InterPro" id="IPR011701">
    <property type="entry name" value="MFS"/>
</dbReference>
<evidence type="ECO:0000256" key="4">
    <source>
        <dbReference type="ARBA" id="ARBA00022989"/>
    </source>
</evidence>
<keyword evidence="3 7" id="KW-0812">Transmembrane</keyword>
<dbReference type="PANTHER" id="PTHR43791">
    <property type="entry name" value="PERMEASE-RELATED"/>
    <property type="match status" value="1"/>
</dbReference>
<keyword evidence="5 7" id="KW-0472">Membrane</keyword>
<dbReference type="GO" id="GO:0016020">
    <property type="term" value="C:membrane"/>
    <property type="evidence" value="ECO:0007669"/>
    <property type="project" value="UniProtKB-SubCell"/>
</dbReference>
<dbReference type="InParanoid" id="A0A2K1QYD8"/>
<feature type="transmembrane region" description="Helical" evidence="7">
    <location>
        <begin position="350"/>
        <end position="368"/>
    </location>
</feature>